<evidence type="ECO:0000256" key="1">
    <source>
        <dbReference type="ARBA" id="ARBA00022676"/>
    </source>
</evidence>
<accession>A0A7K1Y2C2</accession>
<dbReference type="GO" id="GO:0009244">
    <property type="term" value="P:lipopolysaccharide core region biosynthetic process"/>
    <property type="evidence" value="ECO:0007669"/>
    <property type="project" value="TreeGrafter"/>
</dbReference>
<evidence type="ECO:0000313" key="4">
    <source>
        <dbReference type="Proteomes" id="UP000451233"/>
    </source>
</evidence>
<keyword evidence="2" id="KW-0808">Transferase</keyword>
<comment type="caution">
    <text evidence="3">The sequence shown here is derived from an EMBL/GenBank/DDBJ whole genome shotgun (WGS) entry which is preliminary data.</text>
</comment>
<dbReference type="SUPFAM" id="SSF53756">
    <property type="entry name" value="UDP-Glycosyltransferase/glycogen phosphorylase"/>
    <property type="match status" value="1"/>
</dbReference>
<evidence type="ECO:0000313" key="3">
    <source>
        <dbReference type="EMBL" id="MXV17391.1"/>
    </source>
</evidence>
<dbReference type="Gene3D" id="3.40.50.2000">
    <property type="entry name" value="Glycogen Phosphorylase B"/>
    <property type="match status" value="2"/>
</dbReference>
<dbReference type="GO" id="GO:0008713">
    <property type="term" value="F:ADP-heptose-lipopolysaccharide heptosyltransferase activity"/>
    <property type="evidence" value="ECO:0007669"/>
    <property type="project" value="TreeGrafter"/>
</dbReference>
<dbReference type="PANTHER" id="PTHR30160:SF1">
    <property type="entry name" value="LIPOPOLYSACCHARIDE 1,2-N-ACETYLGLUCOSAMINETRANSFERASE-RELATED"/>
    <property type="match status" value="1"/>
</dbReference>
<reference evidence="3 4" key="1">
    <citation type="submission" date="2019-11" db="EMBL/GenBank/DDBJ databases">
        <title>Pedobacter sp. HMF7056 Genome sequencing and assembly.</title>
        <authorList>
            <person name="Kang H."/>
            <person name="Kim H."/>
            <person name="Joh K."/>
        </authorList>
    </citation>
    <scope>NUCLEOTIDE SEQUENCE [LARGE SCALE GENOMIC DNA]</scope>
    <source>
        <strain evidence="3 4">HMF7056</strain>
    </source>
</reference>
<dbReference type="RefSeq" id="WP_160908400.1">
    <property type="nucleotide sequence ID" value="NZ_WVHS01000005.1"/>
</dbReference>
<dbReference type="CDD" id="cd03789">
    <property type="entry name" value="GT9_LPS_heptosyltransferase"/>
    <property type="match status" value="1"/>
</dbReference>
<proteinExistence type="predicted"/>
<keyword evidence="4" id="KW-1185">Reference proteome</keyword>
<dbReference type="InterPro" id="IPR051199">
    <property type="entry name" value="LPS_LOS_Heptosyltrfase"/>
</dbReference>
<dbReference type="Pfam" id="PF01075">
    <property type="entry name" value="Glyco_transf_9"/>
    <property type="match status" value="1"/>
</dbReference>
<dbReference type="PANTHER" id="PTHR30160">
    <property type="entry name" value="TETRAACYLDISACCHARIDE 4'-KINASE-RELATED"/>
    <property type="match status" value="1"/>
</dbReference>
<gene>
    <name evidence="3" type="ORF">GS398_18985</name>
</gene>
<dbReference type="GO" id="GO:0005829">
    <property type="term" value="C:cytosol"/>
    <property type="evidence" value="ECO:0007669"/>
    <property type="project" value="TreeGrafter"/>
</dbReference>
<organism evidence="3 4">
    <name type="scientific">Hufsiella ginkgonis</name>
    <dbReference type="NCBI Taxonomy" id="2695274"/>
    <lineage>
        <taxon>Bacteria</taxon>
        <taxon>Pseudomonadati</taxon>
        <taxon>Bacteroidota</taxon>
        <taxon>Sphingobacteriia</taxon>
        <taxon>Sphingobacteriales</taxon>
        <taxon>Sphingobacteriaceae</taxon>
        <taxon>Hufsiella</taxon>
    </lineage>
</organism>
<sequence length="284" mass="31819">MNTFRQAVSSIRKERFDVSVDLYFYYTNCNFLTARANIPNRIGYRNAGFSNLLTDAVEWPGGDESVLKYHIRLLKELPGFNDRDLPMLKPAFNNFPKKNEERMKEILGGYEVRNGEYLLFHIATGLAIKEWPVEKWKQLTAKLSEYRYPIVFTGQGDREAALIREVIGSAGGHRCIDLSNQLSLTELFMVVKSSKLLVCSDSLAGHAASAFDTPCVVIGNGINPPKLWQPVSSVNRWMIHPVPCIPCFTGCAEMNCVRDIGIEAMFSGIAEVLAIFAENTQVNG</sequence>
<evidence type="ECO:0000256" key="2">
    <source>
        <dbReference type="ARBA" id="ARBA00022679"/>
    </source>
</evidence>
<dbReference type="InterPro" id="IPR002201">
    <property type="entry name" value="Glyco_trans_9"/>
</dbReference>
<protein>
    <recommendedName>
        <fullName evidence="5">Glycosyltransferase family 9 protein</fullName>
    </recommendedName>
</protein>
<evidence type="ECO:0008006" key="5">
    <source>
        <dbReference type="Google" id="ProtNLM"/>
    </source>
</evidence>
<keyword evidence="1" id="KW-0328">Glycosyltransferase</keyword>
<dbReference type="Proteomes" id="UP000451233">
    <property type="component" value="Unassembled WGS sequence"/>
</dbReference>
<dbReference type="EMBL" id="WVHS01000005">
    <property type="protein sequence ID" value="MXV17391.1"/>
    <property type="molecule type" value="Genomic_DNA"/>
</dbReference>
<dbReference type="AlphaFoldDB" id="A0A7K1Y2C2"/>
<name>A0A7K1Y2C2_9SPHI</name>